<feature type="region of interest" description="Disordered" evidence="1">
    <location>
        <begin position="130"/>
        <end position="155"/>
    </location>
</feature>
<keyword evidence="3" id="KW-1185">Reference proteome</keyword>
<organism evidence="2 3">
    <name type="scientific">Aminobacter niigataensis</name>
    <dbReference type="NCBI Taxonomy" id="83265"/>
    <lineage>
        <taxon>Bacteria</taxon>
        <taxon>Pseudomonadati</taxon>
        <taxon>Pseudomonadota</taxon>
        <taxon>Alphaproteobacteria</taxon>
        <taxon>Hyphomicrobiales</taxon>
        <taxon>Phyllobacteriaceae</taxon>
        <taxon>Aminobacter</taxon>
    </lineage>
</organism>
<name>A0ABR6L8R7_9HYPH</name>
<dbReference type="EMBL" id="JACHOT010000009">
    <property type="protein sequence ID" value="MBB4652993.1"/>
    <property type="molecule type" value="Genomic_DNA"/>
</dbReference>
<feature type="region of interest" description="Disordered" evidence="1">
    <location>
        <begin position="35"/>
        <end position="78"/>
    </location>
</feature>
<evidence type="ECO:0000313" key="2">
    <source>
        <dbReference type="EMBL" id="MBB4652993.1"/>
    </source>
</evidence>
<comment type="caution">
    <text evidence="2">The sequence shown here is derived from an EMBL/GenBank/DDBJ whole genome shotgun (WGS) entry which is preliminary data.</text>
</comment>
<accession>A0ABR6L8R7</accession>
<dbReference type="Proteomes" id="UP000539538">
    <property type="component" value="Unassembled WGS sequence"/>
</dbReference>
<reference evidence="2 3" key="1">
    <citation type="submission" date="2020-08" db="EMBL/GenBank/DDBJ databases">
        <title>Genomic Encyclopedia of Type Strains, Phase IV (KMG-IV): sequencing the most valuable type-strain genomes for metagenomic binning, comparative biology and taxonomic classification.</title>
        <authorList>
            <person name="Goeker M."/>
        </authorList>
    </citation>
    <scope>NUCLEOTIDE SEQUENCE [LARGE SCALE GENOMIC DNA]</scope>
    <source>
        <strain evidence="2 3">DSM 7050</strain>
    </source>
</reference>
<proteinExistence type="predicted"/>
<evidence type="ECO:0000256" key="1">
    <source>
        <dbReference type="SAM" id="MobiDB-lite"/>
    </source>
</evidence>
<gene>
    <name evidence="2" type="ORF">GGQ99_004777</name>
</gene>
<feature type="compositionally biased region" description="Basic residues" evidence="1">
    <location>
        <begin position="35"/>
        <end position="50"/>
    </location>
</feature>
<protein>
    <submittedName>
        <fullName evidence="2">Uncharacterized protein</fullName>
    </submittedName>
</protein>
<sequence length="202" mass="21818">MASCRPGACRIPVRGHHSWASLSCPCPCPSLRRPHQGAKGRRCPVRRRQRAVSMWPPPHLEDGGSPSRSDEGTVLNEGRKTDRQVVQLLLTALPTPQLGGLDQRLTRLRISGLLSVPPFYLMGRGVSISGRSGGPQPPSCRNAGRPGGHRISRASGAPDRLGLIRRFFFGLTAETHFPVYQRMGIATVIDGGKGAPTPEPRA</sequence>
<evidence type="ECO:0000313" key="3">
    <source>
        <dbReference type="Proteomes" id="UP000539538"/>
    </source>
</evidence>